<dbReference type="SUPFAM" id="SSF53613">
    <property type="entry name" value="Ribokinase-like"/>
    <property type="match status" value="1"/>
</dbReference>
<dbReference type="PROSITE" id="PS00584">
    <property type="entry name" value="PFKB_KINASES_2"/>
    <property type="match status" value="1"/>
</dbReference>
<comment type="similarity">
    <text evidence="1">Belongs to the carbohydrate kinase PfkB family.</text>
</comment>
<accession>A0ABN5AR69</accession>
<dbReference type="InterPro" id="IPR002173">
    <property type="entry name" value="Carboh/pur_kinase_PfkB_CS"/>
</dbReference>
<dbReference type="GO" id="GO:0016301">
    <property type="term" value="F:kinase activity"/>
    <property type="evidence" value="ECO:0007669"/>
    <property type="project" value="UniProtKB-KW"/>
</dbReference>
<keyword evidence="2 5" id="KW-0808">Transferase</keyword>
<keyword evidence="3 5" id="KW-0418">Kinase</keyword>
<dbReference type="Proteomes" id="UP000196877">
    <property type="component" value="Chromosome"/>
</dbReference>
<dbReference type="RefSeq" id="WP_029418491.1">
    <property type="nucleotide sequence ID" value="NZ_BORD01000001.1"/>
</dbReference>
<sequence>MKLLAIGDNVVDYYEDQDMFYPGGNALNVAVLSKRAGAEASYIGIVGGDEAGDHVLKVLKQEGIDISRIRRAYGQNGMAVVKLNEQGERVFVRSNKGGIQSELGLILTEEDADFIACHDIVHTSVYSRMEHALIELGKHAAVSFDFSTNYEREYVKRVCPYLTYAFFSGSGLTKEECLQLIGDASRFGAEMVCVTRGEESALFCREGSIIEQPVFPVRAIDTLGAGDSFIAGFLTAYMKERDLKKALMSAAETAADTCLIYGAFGCGHPFSLKDRAN</sequence>
<dbReference type="InterPro" id="IPR011611">
    <property type="entry name" value="PfkB_dom"/>
</dbReference>
<proteinExistence type="inferred from homology"/>
<dbReference type="Pfam" id="PF00294">
    <property type="entry name" value="PfkB"/>
    <property type="match status" value="1"/>
</dbReference>
<gene>
    <name evidence="5" type="primary">frlD</name>
    <name evidence="5" type="ORF">S101395_04163</name>
</gene>
<evidence type="ECO:0000313" key="6">
    <source>
        <dbReference type="Proteomes" id="UP000196877"/>
    </source>
</evidence>
<protein>
    <submittedName>
        <fullName evidence="5">Fructosamine kinase FrlD</fullName>
        <ecNumber evidence="5">2.7.1.-</ecNumber>
    </submittedName>
</protein>
<dbReference type="PANTHER" id="PTHR43085">
    <property type="entry name" value="HEXOKINASE FAMILY MEMBER"/>
    <property type="match status" value="1"/>
</dbReference>
<dbReference type="Gene3D" id="3.40.1190.20">
    <property type="match status" value="1"/>
</dbReference>
<dbReference type="EC" id="2.7.1.-" evidence="5"/>
<organism evidence="5 6">
    <name type="scientific">Bacillus sonorensis</name>
    <dbReference type="NCBI Taxonomy" id="119858"/>
    <lineage>
        <taxon>Bacteria</taxon>
        <taxon>Bacillati</taxon>
        <taxon>Bacillota</taxon>
        <taxon>Bacilli</taxon>
        <taxon>Bacillales</taxon>
        <taxon>Bacillaceae</taxon>
        <taxon>Bacillus</taxon>
    </lineage>
</organism>
<evidence type="ECO:0000259" key="4">
    <source>
        <dbReference type="Pfam" id="PF00294"/>
    </source>
</evidence>
<dbReference type="InterPro" id="IPR029056">
    <property type="entry name" value="Ribokinase-like"/>
</dbReference>
<dbReference type="InterPro" id="IPR050306">
    <property type="entry name" value="PfkB_Carbo_kinase"/>
</dbReference>
<dbReference type="PANTHER" id="PTHR43085:SF41">
    <property type="entry name" value="FRUCTOSELYSINE 6-KINASE"/>
    <property type="match status" value="1"/>
</dbReference>
<feature type="domain" description="Carbohydrate kinase PfkB" evidence="4">
    <location>
        <begin position="16"/>
        <end position="259"/>
    </location>
</feature>
<evidence type="ECO:0000313" key="5">
    <source>
        <dbReference type="EMBL" id="ASB90665.1"/>
    </source>
</evidence>
<evidence type="ECO:0000256" key="3">
    <source>
        <dbReference type="ARBA" id="ARBA00022777"/>
    </source>
</evidence>
<keyword evidence="6" id="KW-1185">Reference proteome</keyword>
<name>A0ABN5AR69_9BACI</name>
<evidence type="ECO:0000256" key="2">
    <source>
        <dbReference type="ARBA" id="ARBA00022679"/>
    </source>
</evidence>
<dbReference type="GeneID" id="92854974"/>
<reference evidence="5 6" key="1">
    <citation type="submission" date="2017-06" db="EMBL/GenBank/DDBJ databases">
        <title>Genome sequence of Bacillus sonorensis strain SRCM101395.</title>
        <authorList>
            <person name="Cho S.H."/>
        </authorList>
    </citation>
    <scope>NUCLEOTIDE SEQUENCE [LARGE SCALE GENOMIC DNA]</scope>
    <source>
        <strain evidence="5 6">SRCM101395</strain>
    </source>
</reference>
<evidence type="ECO:0000256" key="1">
    <source>
        <dbReference type="ARBA" id="ARBA00010688"/>
    </source>
</evidence>
<dbReference type="EMBL" id="CP021920">
    <property type="protein sequence ID" value="ASB90665.1"/>
    <property type="molecule type" value="Genomic_DNA"/>
</dbReference>